<name>A0A372IK66_9BACT</name>
<dbReference type="InterPro" id="IPR027417">
    <property type="entry name" value="P-loop_NTPase"/>
</dbReference>
<dbReference type="Gene3D" id="3.40.50.300">
    <property type="entry name" value="P-loop containing nucleotide triphosphate hydrolases"/>
    <property type="match status" value="1"/>
</dbReference>
<dbReference type="SUPFAM" id="SSF53795">
    <property type="entry name" value="PEP carboxykinase-like"/>
    <property type="match status" value="1"/>
</dbReference>
<sequence length="379" mass="41447">MDRKLHRLDSTYPGQCLYLVDGGGVVFSETQNRFVGLDAAGVAAYRAFNAGVGVHELRASHDGSRFSSPPAASEDGLETIHALSQGIFPGEDTSPEWPALHDPLSANLEIHGIPVFLEYPAGPFQNLCLDYFRNCSVTTRPAQCHLQAQQKGNRWAIHINGGEFLSGLQGKQIGLGLLHAARALLYAEAQYDIAFHAAMVAGQGRGVMLCAPRESGKSTLTAHLVARGFDLLADEPTLLHLDTASVSPLHFPVSLKEGSWNVLAHEWPQLAAAPVHLRSDGMKIRLLHPPRLAAQPQRLTHIVFPEYNPSSAGYAERLSPLRSLSSLNEGGMLPARRLKRDTFEAFLRLIMDTPSYAMQYASLERAEQIIDDLPHTARD</sequence>
<gene>
    <name evidence="1" type="ORF">D0Y96_16455</name>
</gene>
<dbReference type="RefSeq" id="WP_117302090.1">
    <property type="nucleotide sequence ID" value="NZ_QVQT02000006.1"/>
</dbReference>
<dbReference type="AlphaFoldDB" id="A0A372IK66"/>
<reference evidence="1 2" key="1">
    <citation type="submission" date="2018-08" db="EMBL/GenBank/DDBJ databases">
        <title>Acidipila sp. 4G-K13, an acidobacterium isolated from forest soil.</title>
        <authorList>
            <person name="Gao Z.-H."/>
            <person name="Qiu L.-H."/>
        </authorList>
    </citation>
    <scope>NUCLEOTIDE SEQUENCE [LARGE SCALE GENOMIC DNA]</scope>
    <source>
        <strain evidence="1 2">4G-K13</strain>
    </source>
</reference>
<dbReference type="EMBL" id="QVQT01000006">
    <property type="protein sequence ID" value="RFU15278.1"/>
    <property type="molecule type" value="Genomic_DNA"/>
</dbReference>
<evidence type="ECO:0000313" key="2">
    <source>
        <dbReference type="Proteomes" id="UP000264702"/>
    </source>
</evidence>
<organism evidence="1 2">
    <name type="scientific">Paracidobacterium acidisoli</name>
    <dbReference type="NCBI Taxonomy" id="2303751"/>
    <lineage>
        <taxon>Bacteria</taxon>
        <taxon>Pseudomonadati</taxon>
        <taxon>Acidobacteriota</taxon>
        <taxon>Terriglobia</taxon>
        <taxon>Terriglobales</taxon>
        <taxon>Acidobacteriaceae</taxon>
        <taxon>Paracidobacterium</taxon>
    </lineage>
</organism>
<evidence type="ECO:0000313" key="1">
    <source>
        <dbReference type="EMBL" id="RFU15278.1"/>
    </source>
</evidence>
<protein>
    <submittedName>
        <fullName evidence="1">Uncharacterized protein</fullName>
    </submittedName>
</protein>
<accession>A0A372IK66</accession>
<dbReference type="Proteomes" id="UP000264702">
    <property type="component" value="Unassembled WGS sequence"/>
</dbReference>
<keyword evidence="2" id="KW-1185">Reference proteome</keyword>
<comment type="caution">
    <text evidence="1">The sequence shown here is derived from an EMBL/GenBank/DDBJ whole genome shotgun (WGS) entry which is preliminary data.</text>
</comment>
<dbReference type="OrthoDB" id="7817603at2"/>
<proteinExistence type="predicted"/>